<dbReference type="RefSeq" id="WP_188118183.1">
    <property type="nucleotide sequence ID" value="NZ_FMXB01000031.1"/>
</dbReference>
<reference evidence="1 2" key="1">
    <citation type="submission" date="2016-10" db="EMBL/GenBank/DDBJ databases">
        <authorList>
            <person name="Varghese N."/>
            <person name="Submissions S."/>
        </authorList>
    </citation>
    <scope>NUCLEOTIDE SEQUENCE [LARGE SCALE GENOMIC DNA]</scope>
    <source>
        <strain evidence="1 2">DSM 16643</strain>
    </source>
</reference>
<dbReference type="EMBL" id="FMXB01000031">
    <property type="protein sequence ID" value="SDA71892.1"/>
    <property type="molecule type" value="Genomic_DNA"/>
</dbReference>
<accession>A0A1G5XNI4</accession>
<name>A0A1G5XNI4_9EURY</name>
<organism evidence="1 2">
    <name type="scientific">Methanobrevibacter millerae</name>
    <dbReference type="NCBI Taxonomy" id="230361"/>
    <lineage>
        <taxon>Archaea</taxon>
        <taxon>Methanobacteriati</taxon>
        <taxon>Methanobacteriota</taxon>
        <taxon>Methanomada group</taxon>
        <taxon>Methanobacteria</taxon>
        <taxon>Methanobacteriales</taxon>
        <taxon>Methanobacteriaceae</taxon>
        <taxon>Methanobrevibacter</taxon>
    </lineage>
</organism>
<dbReference type="AlphaFoldDB" id="A0A1G5XNI4"/>
<protein>
    <submittedName>
        <fullName evidence="1">Uncharacterized protein</fullName>
    </submittedName>
</protein>
<keyword evidence="2" id="KW-1185">Reference proteome</keyword>
<evidence type="ECO:0000313" key="1">
    <source>
        <dbReference type="EMBL" id="SDA71892.1"/>
    </source>
</evidence>
<sequence length="54" mass="6377">MSPEKVTIIDRDGWDPINLHTTPERRRNAEKAIKQNYKEFGITLNFQKSTFIDI</sequence>
<dbReference type="Proteomes" id="UP000323439">
    <property type="component" value="Unassembled WGS sequence"/>
</dbReference>
<gene>
    <name evidence="1" type="ORF">SAMN02910315_02384</name>
</gene>
<proteinExistence type="predicted"/>
<evidence type="ECO:0000313" key="2">
    <source>
        <dbReference type="Proteomes" id="UP000323439"/>
    </source>
</evidence>